<protein>
    <submittedName>
        <fullName evidence="2">Uncharacterized protein</fullName>
    </submittedName>
</protein>
<comment type="caution">
    <text evidence="2">The sequence shown here is derived from an EMBL/GenBank/DDBJ whole genome shotgun (WGS) entry which is preliminary data.</text>
</comment>
<gene>
    <name evidence="2" type="ORF">ACFQ4A_17510</name>
</gene>
<reference evidence="3" key="1">
    <citation type="journal article" date="2019" name="Int. J. Syst. Evol. Microbiol.">
        <title>The Global Catalogue of Microorganisms (GCM) 10K type strain sequencing project: providing services to taxonomists for standard genome sequencing and annotation.</title>
        <authorList>
            <consortium name="The Broad Institute Genomics Platform"/>
            <consortium name="The Broad Institute Genome Sequencing Center for Infectious Disease"/>
            <person name="Wu L."/>
            <person name="Ma J."/>
        </authorList>
    </citation>
    <scope>NUCLEOTIDE SEQUENCE [LARGE SCALE GENOMIC DNA]</scope>
    <source>
        <strain evidence="3">CCUG 54822</strain>
    </source>
</reference>
<evidence type="ECO:0000256" key="1">
    <source>
        <dbReference type="SAM" id="MobiDB-lite"/>
    </source>
</evidence>
<organism evidence="2 3">
    <name type="scientific">Lentibacillus salinarum</name>
    <dbReference type="NCBI Taxonomy" id="446820"/>
    <lineage>
        <taxon>Bacteria</taxon>
        <taxon>Bacillati</taxon>
        <taxon>Bacillota</taxon>
        <taxon>Bacilli</taxon>
        <taxon>Bacillales</taxon>
        <taxon>Bacillaceae</taxon>
        <taxon>Lentibacillus</taxon>
    </lineage>
</organism>
<sequence>MKKLPAIILIVLLFIGGVSYVVLSSDEEAETTSQETPEFVEDSESQTKINSETIPEDWTQERFNETKDNFGSMTTIEDVKREIVQMTSQKVESKRVRELKGNDAPTFPFTPVYPSQLGEFETPSDYAALTEDNIVYLKNHIEGLELDAETHEYFQEFLTEWENGDFSNLIEVHKTFLLEVSNPPEELRDFLEVDNYRLATEEEEQAFLEHYGLINQ</sequence>
<evidence type="ECO:0000313" key="2">
    <source>
        <dbReference type="EMBL" id="MFD1363406.1"/>
    </source>
</evidence>
<dbReference type="Proteomes" id="UP001597178">
    <property type="component" value="Unassembled WGS sequence"/>
</dbReference>
<name>A0ABW3ZYA0_9BACI</name>
<feature type="region of interest" description="Disordered" evidence="1">
    <location>
        <begin position="29"/>
        <end position="48"/>
    </location>
</feature>
<keyword evidence="3" id="KW-1185">Reference proteome</keyword>
<dbReference type="RefSeq" id="WP_382402656.1">
    <property type="nucleotide sequence ID" value="NZ_JBHTNH010000057.1"/>
</dbReference>
<dbReference type="EMBL" id="JBHTNH010000057">
    <property type="protein sequence ID" value="MFD1363406.1"/>
    <property type="molecule type" value="Genomic_DNA"/>
</dbReference>
<evidence type="ECO:0000313" key="3">
    <source>
        <dbReference type="Proteomes" id="UP001597178"/>
    </source>
</evidence>
<accession>A0ABW3ZYA0</accession>
<proteinExistence type="predicted"/>